<keyword evidence="2" id="KW-1185">Reference proteome</keyword>
<gene>
    <name evidence="1" type="ORF">INT08_04410</name>
</gene>
<organism evidence="1 2">
    <name type="scientific">Prosthecochloris ethylica</name>
    <dbReference type="NCBI Taxonomy" id="2743976"/>
    <lineage>
        <taxon>Bacteria</taxon>
        <taxon>Pseudomonadati</taxon>
        <taxon>Chlorobiota</taxon>
        <taxon>Chlorobiia</taxon>
        <taxon>Chlorobiales</taxon>
        <taxon>Chlorobiaceae</taxon>
        <taxon>Prosthecochloris</taxon>
    </lineage>
</organism>
<sequence>MARTYEVGNDYFREKVIAAIFAGYRTIEKPVSVTVHPELMERIRKDFKNKVVAPKKLGDTELFFGLPVIEDPTKARDHIAVN</sequence>
<evidence type="ECO:0000313" key="2">
    <source>
        <dbReference type="Proteomes" id="UP000619838"/>
    </source>
</evidence>
<protein>
    <submittedName>
        <fullName evidence="1">Uncharacterized protein</fullName>
    </submittedName>
</protein>
<proteinExistence type="predicted"/>
<evidence type="ECO:0000313" key="1">
    <source>
        <dbReference type="EMBL" id="MBF0636421.1"/>
    </source>
</evidence>
<name>A0ABR9XQX2_9CHLB</name>
<dbReference type="Proteomes" id="UP000619838">
    <property type="component" value="Unassembled WGS sequence"/>
</dbReference>
<reference evidence="1 2" key="1">
    <citation type="journal article" date="2020" name="Microorganisms">
        <title>Simultaneous Genome Sequencing of Prosthecochloris ethylica and Desulfuromonas acetoxidans within a Syntrophic Mixture Reveals Unique Pili and Protein Interactions.</title>
        <authorList>
            <person name="Kyndt J.A."/>
            <person name="Van Beeumen J.J."/>
            <person name="Meyer T.E."/>
        </authorList>
    </citation>
    <scope>NUCLEOTIDE SEQUENCE [LARGE SCALE GENOMIC DNA]</scope>
    <source>
        <strain evidence="1 2">N3</strain>
    </source>
</reference>
<dbReference type="EMBL" id="JADGII010000005">
    <property type="protein sequence ID" value="MBF0636421.1"/>
    <property type="molecule type" value="Genomic_DNA"/>
</dbReference>
<accession>A0ABR9XQX2</accession>
<comment type="caution">
    <text evidence="1">The sequence shown here is derived from an EMBL/GenBank/DDBJ whole genome shotgun (WGS) entry which is preliminary data.</text>
</comment>
<dbReference type="RefSeq" id="WP_114608844.1">
    <property type="nucleotide sequence ID" value="NZ_JABVZQ010000005.1"/>
</dbReference>